<proteinExistence type="predicted"/>
<evidence type="ECO:0000313" key="1">
    <source>
        <dbReference type="EMBL" id="MBP1467073.1"/>
    </source>
</evidence>
<dbReference type="Proteomes" id="UP001193081">
    <property type="component" value="Unassembled WGS sequence"/>
</dbReference>
<evidence type="ECO:0000313" key="2">
    <source>
        <dbReference type="Proteomes" id="UP001193081"/>
    </source>
</evidence>
<sequence>MENIIYDDYDRLLQLCDALALPEGFCLLEKRFVDVALRHGVHETLPDRWRATMQLQAHFEALLGGSLYTYLPGVVRTTFGVEGLP</sequence>
<reference evidence="1 2" key="1">
    <citation type="submission" date="2021-03" db="EMBL/GenBank/DDBJ databases">
        <authorList>
            <person name="Grouzdev D.S."/>
        </authorList>
    </citation>
    <scope>NUCLEOTIDE SEQUENCE [LARGE SCALE GENOMIC DNA]</scope>
    <source>
        <strain evidence="1 2">M50-1</strain>
    </source>
</reference>
<gene>
    <name evidence="1" type="ORF">EYB53_015265</name>
</gene>
<keyword evidence="2" id="KW-1185">Reference proteome</keyword>
<dbReference type="EMBL" id="SIJK02000028">
    <property type="protein sequence ID" value="MBP1467073.1"/>
    <property type="molecule type" value="Genomic_DNA"/>
</dbReference>
<accession>A0ABS4DCA0</accession>
<organism evidence="1 2">
    <name type="scientific">Candidatus Chloroploca mongolica</name>
    <dbReference type="NCBI Taxonomy" id="2528176"/>
    <lineage>
        <taxon>Bacteria</taxon>
        <taxon>Bacillati</taxon>
        <taxon>Chloroflexota</taxon>
        <taxon>Chloroflexia</taxon>
        <taxon>Chloroflexales</taxon>
        <taxon>Chloroflexineae</taxon>
        <taxon>Oscillochloridaceae</taxon>
        <taxon>Candidatus Chloroploca</taxon>
    </lineage>
</organism>
<protein>
    <submittedName>
        <fullName evidence="1">Uncharacterized protein</fullName>
    </submittedName>
</protein>
<name>A0ABS4DCA0_9CHLR</name>
<comment type="caution">
    <text evidence="1">The sequence shown here is derived from an EMBL/GenBank/DDBJ whole genome shotgun (WGS) entry which is preliminary data.</text>
</comment>
<dbReference type="RefSeq" id="WP_205712666.1">
    <property type="nucleotide sequence ID" value="NZ_SIJK02000028.1"/>
</dbReference>